<accession>I3EBT8</accession>
<dbReference type="InterPro" id="IPR015946">
    <property type="entry name" value="KH_dom-like_a/b"/>
</dbReference>
<dbReference type="RefSeq" id="WP_003346968.1">
    <property type="nucleotide sequence ID" value="NZ_ADWW01000001.1"/>
</dbReference>
<dbReference type="OrthoDB" id="1433018at2"/>
<keyword evidence="3" id="KW-1185">Reference proteome</keyword>
<dbReference type="Gene3D" id="3.30.300.20">
    <property type="match status" value="1"/>
</dbReference>
<dbReference type="SUPFAM" id="SSF82784">
    <property type="entry name" value="OsmC-like"/>
    <property type="match status" value="1"/>
</dbReference>
<protein>
    <submittedName>
        <fullName evidence="2">OsmC family protein</fullName>
    </submittedName>
</protein>
<dbReference type="AlphaFoldDB" id="I3EBT8"/>
<dbReference type="Proteomes" id="UP000027602">
    <property type="component" value="Chromosome"/>
</dbReference>
<reference evidence="2 3" key="1">
    <citation type="journal article" date="2015" name="BMC Genomics">
        <title>Transcriptome analysis of thermophilic methylotrophic Bacillus methanolicus MGA3 using RNA-sequencing provides detailed insights into its previously uncharted transcriptional landscape.</title>
        <authorList>
            <person name="Irla M."/>
            <person name="Neshat A."/>
            <person name="Brautaset T."/>
            <person name="Ruckert C."/>
            <person name="Kalinowski J."/>
            <person name="Wendisch V.F."/>
        </authorList>
    </citation>
    <scope>NUCLEOTIDE SEQUENCE [LARGE SCALE GENOMIC DNA]</scope>
    <source>
        <strain evidence="3">MGA3 / ATCC 53907</strain>
    </source>
</reference>
<dbReference type="InterPro" id="IPR036102">
    <property type="entry name" value="OsmC/Ohrsf"/>
</dbReference>
<feature type="region of interest" description="Disordered" evidence="1">
    <location>
        <begin position="1"/>
        <end position="41"/>
    </location>
</feature>
<evidence type="ECO:0000313" key="2">
    <source>
        <dbReference type="EMBL" id="AIE61640.1"/>
    </source>
</evidence>
<proteinExistence type="predicted"/>
<dbReference type="PANTHER" id="PTHR35368:SF1">
    <property type="entry name" value="HYDROPEROXIDE REDUCTASE"/>
    <property type="match status" value="1"/>
</dbReference>
<dbReference type="KEGG" id="bmet:BMMGA3_16435"/>
<dbReference type="PANTHER" id="PTHR35368">
    <property type="entry name" value="HYDROPEROXIDE REDUCTASE"/>
    <property type="match status" value="1"/>
</dbReference>
<sequence>MARIQLKASGVTEGSTSKITTGTHTFNIDEPESQGGKNTGPNPLQTVLGALIGCENIIANMVAKEINFDLQGIIFSVKGELDSRGYKGDPNVRTYFQKVEISAEIKTSESEERIQELKKITDSRCPVFNLLKAADVEIVTNWKKAE</sequence>
<feature type="compositionally biased region" description="Polar residues" evidence="1">
    <location>
        <begin position="12"/>
        <end position="26"/>
    </location>
</feature>
<dbReference type="eggNOG" id="COG1765">
    <property type="taxonomic scope" value="Bacteria"/>
</dbReference>
<dbReference type="InterPro" id="IPR003718">
    <property type="entry name" value="OsmC/Ohr_fam"/>
</dbReference>
<dbReference type="HOGENOM" id="CLU_100275_2_1_9"/>
<evidence type="ECO:0000313" key="3">
    <source>
        <dbReference type="Proteomes" id="UP000027602"/>
    </source>
</evidence>
<dbReference type="InterPro" id="IPR052924">
    <property type="entry name" value="OsmC/Ohr_hydroprdx_reductase"/>
</dbReference>
<dbReference type="Pfam" id="PF02566">
    <property type="entry name" value="OsmC"/>
    <property type="match status" value="1"/>
</dbReference>
<organism evidence="2 3">
    <name type="scientific">Bacillus methanolicus (strain MGA3 / ATCC 53907)</name>
    <dbReference type="NCBI Taxonomy" id="796606"/>
    <lineage>
        <taxon>Bacteria</taxon>
        <taxon>Bacillati</taxon>
        <taxon>Bacillota</taxon>
        <taxon>Bacilli</taxon>
        <taxon>Bacillales</taxon>
        <taxon>Bacillaceae</taxon>
        <taxon>Bacillus</taxon>
    </lineage>
</organism>
<dbReference type="EMBL" id="CP007739">
    <property type="protein sequence ID" value="AIE61640.1"/>
    <property type="molecule type" value="Genomic_DNA"/>
</dbReference>
<gene>
    <name evidence="2" type="ORF">BMMGA3_16435</name>
</gene>
<evidence type="ECO:0000256" key="1">
    <source>
        <dbReference type="SAM" id="MobiDB-lite"/>
    </source>
</evidence>
<name>I3EBT8_BACMM</name>